<proteinExistence type="predicted"/>
<evidence type="ECO:0000313" key="2">
    <source>
        <dbReference type="Proteomes" id="UP000887159"/>
    </source>
</evidence>
<accession>A0A8X6T641</accession>
<dbReference type="Proteomes" id="UP000887159">
    <property type="component" value="Unassembled WGS sequence"/>
</dbReference>
<comment type="caution">
    <text evidence="1">The sequence shown here is derived from an EMBL/GenBank/DDBJ whole genome shotgun (WGS) entry which is preliminary data.</text>
</comment>
<reference evidence="1" key="1">
    <citation type="submission" date="2020-08" db="EMBL/GenBank/DDBJ databases">
        <title>Multicomponent nature underlies the extraordinary mechanical properties of spider dragline silk.</title>
        <authorList>
            <person name="Kono N."/>
            <person name="Nakamura H."/>
            <person name="Mori M."/>
            <person name="Yoshida Y."/>
            <person name="Ohtoshi R."/>
            <person name="Malay A.D."/>
            <person name="Moran D.A.P."/>
            <person name="Tomita M."/>
            <person name="Numata K."/>
            <person name="Arakawa K."/>
        </authorList>
    </citation>
    <scope>NUCLEOTIDE SEQUENCE</scope>
</reference>
<name>A0A8X6T641_TRICX</name>
<dbReference type="AlphaFoldDB" id="A0A8X6T641"/>
<organism evidence="1 2">
    <name type="scientific">Trichonephila clavipes</name>
    <name type="common">Golden silk orbweaver</name>
    <name type="synonym">Nephila clavipes</name>
    <dbReference type="NCBI Taxonomy" id="2585209"/>
    <lineage>
        <taxon>Eukaryota</taxon>
        <taxon>Metazoa</taxon>
        <taxon>Ecdysozoa</taxon>
        <taxon>Arthropoda</taxon>
        <taxon>Chelicerata</taxon>
        <taxon>Arachnida</taxon>
        <taxon>Araneae</taxon>
        <taxon>Araneomorphae</taxon>
        <taxon>Entelegynae</taxon>
        <taxon>Araneoidea</taxon>
        <taxon>Nephilidae</taxon>
        <taxon>Trichonephila</taxon>
    </lineage>
</organism>
<keyword evidence="2" id="KW-1185">Reference proteome</keyword>
<sequence length="85" mass="10186">MNIRNRILEQITFRIALAHQLIDGYSQRKRKRRPASFQAKKCVVPDDVRSASVENHMTEMDSNYRQGSKCIRKRRKRTRLHVCRM</sequence>
<gene>
    <name evidence="1" type="primary">X975_07963</name>
    <name evidence="1" type="ORF">TNCV_4646911</name>
</gene>
<evidence type="ECO:0000313" key="1">
    <source>
        <dbReference type="EMBL" id="GFY19518.1"/>
    </source>
</evidence>
<dbReference type="EMBL" id="BMAU01021353">
    <property type="protein sequence ID" value="GFY19518.1"/>
    <property type="molecule type" value="Genomic_DNA"/>
</dbReference>
<protein>
    <submittedName>
        <fullName evidence="1">PiggyBac transposable element-derived protein 4</fullName>
    </submittedName>
</protein>